<sequence>MPPPSAAALEIFKFSVYLSVPIFLTAAVANNDGVLSWVINNRQYVTYPPEETRKLPSVDDMKARVASIKASKSNA</sequence>
<keyword evidence="2" id="KW-1185">Reference proteome</keyword>
<dbReference type="GO" id="GO:0033617">
    <property type="term" value="P:mitochondrial respiratory chain complex IV assembly"/>
    <property type="evidence" value="ECO:0007669"/>
    <property type="project" value="InterPro"/>
</dbReference>
<organism evidence="1 2">
    <name type="scientific">Pycnococcus provasolii</name>
    <dbReference type="NCBI Taxonomy" id="41880"/>
    <lineage>
        <taxon>Eukaryota</taxon>
        <taxon>Viridiplantae</taxon>
        <taxon>Chlorophyta</taxon>
        <taxon>Pseudoscourfieldiophyceae</taxon>
        <taxon>Pseudoscourfieldiales</taxon>
        <taxon>Pycnococcaceae</taxon>
        <taxon>Pycnococcus</taxon>
    </lineage>
</organism>
<name>A0A830HEN5_9CHLO</name>
<dbReference type="Pfam" id="PF09803">
    <property type="entry name" value="Pet100"/>
    <property type="match status" value="1"/>
</dbReference>
<gene>
    <name evidence="1" type="ORF">PPROV_000392400</name>
</gene>
<evidence type="ECO:0000313" key="1">
    <source>
        <dbReference type="EMBL" id="GHP05172.1"/>
    </source>
</evidence>
<reference evidence="1" key="1">
    <citation type="submission" date="2020-10" db="EMBL/GenBank/DDBJ databases">
        <title>Unveiling of a novel bifunctional photoreceptor, Dualchrome1, isolated from a cosmopolitan green alga.</title>
        <authorList>
            <person name="Suzuki S."/>
            <person name="Kawachi M."/>
        </authorList>
    </citation>
    <scope>NUCLEOTIDE SEQUENCE</scope>
    <source>
        <strain evidence="1">NIES 2893</strain>
    </source>
</reference>
<dbReference type="AlphaFoldDB" id="A0A830HEN5"/>
<accession>A0A830HEN5</accession>
<proteinExistence type="predicted"/>
<dbReference type="GO" id="GO:0005739">
    <property type="term" value="C:mitochondrion"/>
    <property type="evidence" value="ECO:0007669"/>
    <property type="project" value="InterPro"/>
</dbReference>
<protein>
    <submittedName>
        <fullName evidence="1">Uncharacterized protein</fullName>
    </submittedName>
</protein>
<comment type="caution">
    <text evidence="1">The sequence shown here is derived from an EMBL/GenBank/DDBJ whole genome shotgun (WGS) entry which is preliminary data.</text>
</comment>
<dbReference type="PANTHER" id="PTHR35700">
    <property type="entry name" value="OS07G0181800 PROTEIN"/>
    <property type="match status" value="1"/>
</dbReference>
<dbReference type="PANTHER" id="PTHR35700:SF1">
    <property type="entry name" value="OS07G0181800 PROTEIN"/>
    <property type="match status" value="1"/>
</dbReference>
<dbReference type="InterPro" id="IPR018625">
    <property type="entry name" value="Pet100"/>
</dbReference>
<dbReference type="Proteomes" id="UP000660262">
    <property type="component" value="Unassembled WGS sequence"/>
</dbReference>
<dbReference type="OrthoDB" id="495469at2759"/>
<dbReference type="EMBL" id="BNJQ01000009">
    <property type="protein sequence ID" value="GHP05172.1"/>
    <property type="molecule type" value="Genomic_DNA"/>
</dbReference>
<evidence type="ECO:0000313" key="2">
    <source>
        <dbReference type="Proteomes" id="UP000660262"/>
    </source>
</evidence>